<feature type="domain" description="Nudix hydrolase" evidence="1">
    <location>
        <begin position="16"/>
        <end position="216"/>
    </location>
</feature>
<dbReference type="Gene3D" id="3.90.79.10">
    <property type="entry name" value="Nucleoside Triphosphate Pyrophosphohydrolase"/>
    <property type="match status" value="1"/>
</dbReference>
<organism evidence="2 3">
    <name type="scientific">Brachymonas denitrificans DSM 15123</name>
    <dbReference type="NCBI Taxonomy" id="1121117"/>
    <lineage>
        <taxon>Bacteria</taxon>
        <taxon>Pseudomonadati</taxon>
        <taxon>Pseudomonadota</taxon>
        <taxon>Betaproteobacteria</taxon>
        <taxon>Burkholderiales</taxon>
        <taxon>Comamonadaceae</taxon>
        <taxon>Brachymonas</taxon>
    </lineage>
</organism>
<dbReference type="PANTHER" id="PTHR23131">
    <property type="entry name" value="ENDORIBONUCLEASE LACTB2"/>
    <property type="match status" value="1"/>
</dbReference>
<dbReference type="CDD" id="cd18870">
    <property type="entry name" value="NUDIX_AcylCoAdiphos_Nudt19"/>
    <property type="match status" value="1"/>
</dbReference>
<gene>
    <name evidence="2" type="ORF">SAMN02745977_02002</name>
</gene>
<name>A0A1H8JAQ7_9BURK</name>
<dbReference type="Gene3D" id="3.60.15.10">
    <property type="entry name" value="Ribonuclease Z/Hydroxyacylglutathione hydrolase-like"/>
    <property type="match status" value="1"/>
</dbReference>
<dbReference type="Gene3D" id="1.10.10.10">
    <property type="entry name" value="Winged helix-like DNA-binding domain superfamily/Winged helix DNA-binding domain"/>
    <property type="match status" value="1"/>
</dbReference>
<dbReference type="InterPro" id="IPR036388">
    <property type="entry name" value="WH-like_DNA-bd_sf"/>
</dbReference>
<dbReference type="RefSeq" id="WP_091817359.1">
    <property type="nucleotide sequence ID" value="NZ_FOCW01000006.1"/>
</dbReference>
<dbReference type="InterPro" id="IPR036866">
    <property type="entry name" value="RibonucZ/Hydroxyglut_hydro"/>
</dbReference>
<dbReference type="STRING" id="1121117.SAMN02745977_02002"/>
<dbReference type="GO" id="GO:0003824">
    <property type="term" value="F:catalytic activity"/>
    <property type="evidence" value="ECO:0007669"/>
    <property type="project" value="UniProtKB-ARBA"/>
</dbReference>
<dbReference type="SUPFAM" id="SSF56281">
    <property type="entry name" value="Metallo-hydrolase/oxidoreductase"/>
    <property type="match status" value="1"/>
</dbReference>
<dbReference type="Pfam" id="PF17778">
    <property type="entry name" value="WHD_BLACT"/>
    <property type="match status" value="1"/>
</dbReference>
<dbReference type="OrthoDB" id="9788263at2"/>
<dbReference type="Pfam" id="PF00753">
    <property type="entry name" value="Lactamase_B"/>
    <property type="match status" value="1"/>
</dbReference>
<dbReference type="Proteomes" id="UP000199531">
    <property type="component" value="Unassembled WGS sequence"/>
</dbReference>
<evidence type="ECO:0000313" key="3">
    <source>
        <dbReference type="Proteomes" id="UP000199531"/>
    </source>
</evidence>
<proteinExistence type="predicted"/>
<dbReference type="InterPro" id="IPR001279">
    <property type="entry name" value="Metallo-B-lactamas"/>
</dbReference>
<protein>
    <submittedName>
        <fullName evidence="2">Glyoxylase, beta-lactamase superfamily II</fullName>
    </submittedName>
</protein>
<dbReference type="PANTHER" id="PTHR23131:SF0">
    <property type="entry name" value="ENDORIBONUCLEASE LACTB2"/>
    <property type="match status" value="1"/>
</dbReference>
<dbReference type="EMBL" id="FOCW01000006">
    <property type="protein sequence ID" value="SEN77416.1"/>
    <property type="molecule type" value="Genomic_DNA"/>
</dbReference>
<reference evidence="2 3" key="1">
    <citation type="submission" date="2016-10" db="EMBL/GenBank/DDBJ databases">
        <authorList>
            <person name="de Groot N.N."/>
        </authorList>
    </citation>
    <scope>NUCLEOTIDE SEQUENCE [LARGE SCALE GENOMIC DNA]</scope>
    <source>
        <strain evidence="2 3">DSM 15123</strain>
    </source>
</reference>
<dbReference type="CDD" id="cd16278">
    <property type="entry name" value="metallo-hydrolase-like_MBL-fold"/>
    <property type="match status" value="1"/>
</dbReference>
<dbReference type="SMART" id="SM00849">
    <property type="entry name" value="Lactamase_B"/>
    <property type="match status" value="1"/>
</dbReference>
<sequence>MPRPSQQLHPAVPTLTPRLAATVLLLRDGPQGLEVLMTRRSAKASFAASLYVFPGGAVDAADSEAPKQPGLVHQRSGQCGEQLTWALAALRESFEEVGVLLARRADGSPATQADVDALDQAIGRRNTAEAFYTACAQAGLQLMVDEVYTLARWIGPLDIPKRFDTPFLVARMPAGQTVQTDEHEQFEARWIRPSEALSLHEQKQFAIMFPTERTLRRIEHFETVDDLIDACSEEPLWTYCPRGALENGKEARIVNDELAFGEIGLVTPHGQVAHTLEWQHERPVPLLRNVMRLTAPNANRMTGPGTNSYIVGTAASGYGVIDPGPALQPHLQKLFDATGGDIRFIACTHSHPDHSPGAPLLQQLCADAGKPVPPVYGVPHGPHSRADSQFAPDQVLADGQTLLLEEPDGTQHTLQAILTPGHTANHVCVALLEDELLFSGDHILNGSTTIIDPPDGNMGDYLASLDKLERACEAMELEFILPAHGYAMQHATTVIEGLRAHRLVREARVAAAMDQLPDGTPEDWVPLAYSDTPEALWPLARRSLIAHVEHIRALRTGD</sequence>
<keyword evidence="3" id="KW-1185">Reference proteome</keyword>
<accession>A0A1H8JAQ7</accession>
<dbReference type="InterPro" id="IPR015797">
    <property type="entry name" value="NUDIX_hydrolase-like_dom_sf"/>
</dbReference>
<dbReference type="SUPFAM" id="SSF55811">
    <property type="entry name" value="Nudix"/>
    <property type="match status" value="1"/>
</dbReference>
<dbReference type="AlphaFoldDB" id="A0A1H8JAQ7"/>
<dbReference type="InterPro" id="IPR050662">
    <property type="entry name" value="Sec-metab_biosynth-thioest"/>
</dbReference>
<dbReference type="PROSITE" id="PS51462">
    <property type="entry name" value="NUDIX"/>
    <property type="match status" value="1"/>
</dbReference>
<evidence type="ECO:0000313" key="2">
    <source>
        <dbReference type="EMBL" id="SEN77416.1"/>
    </source>
</evidence>
<evidence type="ECO:0000259" key="1">
    <source>
        <dbReference type="PROSITE" id="PS51462"/>
    </source>
</evidence>
<dbReference type="InterPro" id="IPR041516">
    <property type="entry name" value="LACTB2_WH"/>
</dbReference>
<dbReference type="InterPro" id="IPR000086">
    <property type="entry name" value="NUDIX_hydrolase_dom"/>
</dbReference>
<dbReference type="Pfam" id="PF00293">
    <property type="entry name" value="NUDIX"/>
    <property type="match status" value="1"/>
</dbReference>